<accession>A0A917DL52</accession>
<dbReference type="AlphaFoldDB" id="A0A917DL52"/>
<evidence type="ECO:0000259" key="3">
    <source>
        <dbReference type="PROSITE" id="PS50902"/>
    </source>
</evidence>
<organism evidence="4 5">
    <name type="scientific">Croceicoccus pelagius</name>
    <dbReference type="NCBI Taxonomy" id="1703341"/>
    <lineage>
        <taxon>Bacteria</taxon>
        <taxon>Pseudomonadati</taxon>
        <taxon>Pseudomonadota</taxon>
        <taxon>Alphaproteobacteria</taxon>
        <taxon>Sphingomonadales</taxon>
        <taxon>Erythrobacteraceae</taxon>
        <taxon>Croceicoccus</taxon>
    </lineage>
</organism>
<dbReference type="InterPro" id="IPR008254">
    <property type="entry name" value="Flavodoxin/NO_synth"/>
</dbReference>
<evidence type="ECO:0000256" key="1">
    <source>
        <dbReference type="ARBA" id="ARBA00022630"/>
    </source>
</evidence>
<sequence>MTIGYSIEGLQRKGWRYRLPRLSSAALDLLAIADMSDDPHLLIVWHSRTGGAEAMARAAKDGAGDRARLLYCDDAGPDDLLRAAAYLFVCPENLATMSGAMKEFFDRSYYPVLGRIEGRAFATAIAAGSDGEGATRQIDRIAQGWRLKRVADPLIVNFAAQTPEAILAAKTLGHPDATACCELGSALAEGMVLGIF</sequence>
<protein>
    <submittedName>
        <fullName evidence="4">Flavodoxin</fullName>
    </submittedName>
</protein>
<proteinExistence type="predicted"/>
<dbReference type="SUPFAM" id="SSF52218">
    <property type="entry name" value="Flavoproteins"/>
    <property type="match status" value="1"/>
</dbReference>
<feature type="domain" description="Flavodoxin-like" evidence="3">
    <location>
        <begin position="41"/>
        <end position="196"/>
    </location>
</feature>
<comment type="caution">
    <text evidence="4">The sequence shown here is derived from an EMBL/GenBank/DDBJ whole genome shotgun (WGS) entry which is preliminary data.</text>
</comment>
<reference evidence="4 5" key="1">
    <citation type="journal article" date="2014" name="Int. J. Syst. Evol. Microbiol.">
        <title>Complete genome sequence of Corynebacterium casei LMG S-19264T (=DSM 44701T), isolated from a smear-ripened cheese.</title>
        <authorList>
            <consortium name="US DOE Joint Genome Institute (JGI-PGF)"/>
            <person name="Walter F."/>
            <person name="Albersmeier A."/>
            <person name="Kalinowski J."/>
            <person name="Ruckert C."/>
        </authorList>
    </citation>
    <scope>NUCLEOTIDE SEQUENCE [LARGE SCALE GENOMIC DNA]</scope>
    <source>
        <strain evidence="4 5">CGMCC 1.15358</strain>
    </source>
</reference>
<keyword evidence="5" id="KW-1185">Reference proteome</keyword>
<dbReference type="Gene3D" id="3.40.50.360">
    <property type="match status" value="1"/>
</dbReference>
<gene>
    <name evidence="4" type="ORF">GCM10010989_22630</name>
</gene>
<keyword evidence="2" id="KW-0288">FMN</keyword>
<dbReference type="GO" id="GO:0010181">
    <property type="term" value="F:FMN binding"/>
    <property type="evidence" value="ECO:0007669"/>
    <property type="project" value="InterPro"/>
</dbReference>
<evidence type="ECO:0000256" key="2">
    <source>
        <dbReference type="ARBA" id="ARBA00022643"/>
    </source>
</evidence>
<dbReference type="EMBL" id="BMIO01000006">
    <property type="protein sequence ID" value="GGD47774.1"/>
    <property type="molecule type" value="Genomic_DNA"/>
</dbReference>
<dbReference type="Proteomes" id="UP000598997">
    <property type="component" value="Unassembled WGS sequence"/>
</dbReference>
<dbReference type="InterPro" id="IPR029039">
    <property type="entry name" value="Flavoprotein-like_sf"/>
</dbReference>
<dbReference type="PROSITE" id="PS50902">
    <property type="entry name" value="FLAVODOXIN_LIKE"/>
    <property type="match status" value="1"/>
</dbReference>
<evidence type="ECO:0000313" key="5">
    <source>
        <dbReference type="Proteomes" id="UP000598997"/>
    </source>
</evidence>
<evidence type="ECO:0000313" key="4">
    <source>
        <dbReference type="EMBL" id="GGD47774.1"/>
    </source>
</evidence>
<keyword evidence="1" id="KW-0285">Flavoprotein</keyword>
<name>A0A917DL52_9SPHN</name>